<dbReference type="OrthoDB" id="1727287at2759"/>
<dbReference type="PANTHER" id="PTHR21551">
    <property type="entry name" value="TOPOISOMERASE II-ASSOCIATED PROTEIN PAT1"/>
    <property type="match status" value="1"/>
</dbReference>
<dbReference type="GO" id="GO:0033962">
    <property type="term" value="P:P-body assembly"/>
    <property type="evidence" value="ECO:0007669"/>
    <property type="project" value="TreeGrafter"/>
</dbReference>
<evidence type="ECO:0000256" key="1">
    <source>
        <dbReference type="ARBA" id="ARBA00004201"/>
    </source>
</evidence>
<protein>
    <submittedName>
        <fullName evidence="4">Uncharacterized protein</fullName>
    </submittedName>
</protein>
<accession>A0A6A1VVE1</accession>
<dbReference type="AlphaFoldDB" id="A0A6A1VVE1"/>
<proteinExistence type="predicted"/>
<name>A0A6A1VVE1_9ROSI</name>
<gene>
    <name evidence="4" type="ORF">CJ030_MR4G024559</name>
</gene>
<dbReference type="GO" id="GO:0003723">
    <property type="term" value="F:RNA binding"/>
    <property type="evidence" value="ECO:0007669"/>
    <property type="project" value="TreeGrafter"/>
</dbReference>
<dbReference type="GO" id="GO:0000290">
    <property type="term" value="P:deadenylation-dependent decapping of nuclear-transcribed mRNA"/>
    <property type="evidence" value="ECO:0007669"/>
    <property type="project" value="InterPro"/>
</dbReference>
<evidence type="ECO:0000256" key="3">
    <source>
        <dbReference type="SAM" id="MobiDB-lite"/>
    </source>
</evidence>
<comment type="caution">
    <text evidence="4">The sequence shown here is derived from an EMBL/GenBank/DDBJ whole genome shotgun (WGS) entry which is preliminary data.</text>
</comment>
<comment type="subcellular location">
    <subcellularLocation>
        <location evidence="1">Cytoplasm</location>
        <location evidence="1">P-body</location>
    </subcellularLocation>
</comment>
<organism evidence="4 5">
    <name type="scientific">Morella rubra</name>
    <name type="common">Chinese bayberry</name>
    <dbReference type="NCBI Taxonomy" id="262757"/>
    <lineage>
        <taxon>Eukaryota</taxon>
        <taxon>Viridiplantae</taxon>
        <taxon>Streptophyta</taxon>
        <taxon>Embryophyta</taxon>
        <taxon>Tracheophyta</taxon>
        <taxon>Spermatophyta</taxon>
        <taxon>Magnoliopsida</taxon>
        <taxon>eudicotyledons</taxon>
        <taxon>Gunneridae</taxon>
        <taxon>Pentapetalae</taxon>
        <taxon>rosids</taxon>
        <taxon>fabids</taxon>
        <taxon>Fagales</taxon>
        <taxon>Myricaceae</taxon>
        <taxon>Morella</taxon>
    </lineage>
</organism>
<dbReference type="Proteomes" id="UP000516437">
    <property type="component" value="Chromosome 4"/>
</dbReference>
<sequence length="126" mass="14225">MDGFISGGSIEEPPKSQDLRQLGDNQKERWDFLYVFFRNAEGAVFDASQYAFFGKDVVEEVELGGLEDEELSLPAVGTDEEEFLYNREEGEDLRSLSDIDDLASTFSKVRLLKIDNHYDGTEDGTV</sequence>
<keyword evidence="5" id="KW-1185">Reference proteome</keyword>
<evidence type="ECO:0000313" key="4">
    <source>
        <dbReference type="EMBL" id="KAB1216006.1"/>
    </source>
</evidence>
<feature type="region of interest" description="Disordered" evidence="3">
    <location>
        <begin position="1"/>
        <end position="22"/>
    </location>
</feature>
<dbReference type="PANTHER" id="PTHR21551:SF0">
    <property type="entry name" value="PROTEIN ASSOCIATED WITH TOPO II RELATED-1, ISOFORM A"/>
    <property type="match status" value="1"/>
</dbReference>
<dbReference type="EMBL" id="RXIC02000022">
    <property type="protein sequence ID" value="KAB1216006.1"/>
    <property type="molecule type" value="Genomic_DNA"/>
</dbReference>
<dbReference type="GO" id="GO:0000932">
    <property type="term" value="C:P-body"/>
    <property type="evidence" value="ECO:0007669"/>
    <property type="project" value="UniProtKB-SubCell"/>
</dbReference>
<dbReference type="InterPro" id="IPR039900">
    <property type="entry name" value="Pat1-like"/>
</dbReference>
<keyword evidence="2" id="KW-0963">Cytoplasm</keyword>
<evidence type="ECO:0000313" key="5">
    <source>
        <dbReference type="Proteomes" id="UP000516437"/>
    </source>
</evidence>
<evidence type="ECO:0000256" key="2">
    <source>
        <dbReference type="ARBA" id="ARBA00022490"/>
    </source>
</evidence>
<reference evidence="4 5" key="1">
    <citation type="journal article" date="2019" name="Plant Biotechnol. J.">
        <title>The red bayberry genome and genetic basis of sex determination.</title>
        <authorList>
            <person name="Jia H.M."/>
            <person name="Jia H.J."/>
            <person name="Cai Q.L."/>
            <person name="Wang Y."/>
            <person name="Zhao H.B."/>
            <person name="Yang W.F."/>
            <person name="Wang G.Y."/>
            <person name="Li Y.H."/>
            <person name="Zhan D.L."/>
            <person name="Shen Y.T."/>
            <person name="Niu Q.F."/>
            <person name="Chang L."/>
            <person name="Qiu J."/>
            <person name="Zhao L."/>
            <person name="Xie H.B."/>
            <person name="Fu W.Y."/>
            <person name="Jin J."/>
            <person name="Li X.W."/>
            <person name="Jiao Y."/>
            <person name="Zhou C.C."/>
            <person name="Tu T."/>
            <person name="Chai C.Y."/>
            <person name="Gao J.L."/>
            <person name="Fan L.J."/>
            <person name="van de Weg E."/>
            <person name="Wang J.Y."/>
            <person name="Gao Z.S."/>
        </authorList>
    </citation>
    <scope>NUCLEOTIDE SEQUENCE [LARGE SCALE GENOMIC DNA]</scope>
    <source>
        <tissue evidence="4">Leaves</tissue>
    </source>
</reference>